<organism evidence="1 2">
    <name type="scientific">Rhizobium etli 8C-3</name>
    <dbReference type="NCBI Taxonomy" id="538025"/>
    <lineage>
        <taxon>Bacteria</taxon>
        <taxon>Pseudomonadati</taxon>
        <taxon>Pseudomonadota</taxon>
        <taxon>Alphaproteobacteria</taxon>
        <taxon>Hyphomicrobiales</taxon>
        <taxon>Rhizobiaceae</taxon>
        <taxon>Rhizobium/Agrobacterium group</taxon>
        <taxon>Rhizobium</taxon>
    </lineage>
</organism>
<dbReference type="EMBL" id="CP017242">
    <property type="protein sequence ID" value="APO77114.1"/>
    <property type="molecule type" value="Genomic_DNA"/>
</dbReference>
<protein>
    <submittedName>
        <fullName evidence="1">Uncharacterized protein</fullName>
    </submittedName>
</protein>
<sequence>MFSLKAALSLHRMITPQPARVVHNLPDCPQRMITTNTILQIDITERVDPFSHRRRASINSESRQSQ</sequence>
<geneLocation type="plasmid" evidence="2">
    <name>prsp8c3a</name>
</geneLocation>
<accession>A0A1L5PAH8</accession>
<name>A0A1L5PAH8_RHIET</name>
<dbReference type="Proteomes" id="UP000185109">
    <property type="component" value="Plasmid pRsp8C3a"/>
</dbReference>
<dbReference type="AlphaFoldDB" id="A0A1L5PAH8"/>
<keyword evidence="1" id="KW-0614">Plasmid</keyword>
<reference evidence="1 2" key="1">
    <citation type="submission" date="2016-09" db="EMBL/GenBank/DDBJ databases">
        <title>The complete genome sequences of Rhizobium gallicum, symbiovars gallicum and phaseoli, symbionts associated to common bean (Phaseolus vulgaris).</title>
        <authorList>
            <person name="Bustos P."/>
            <person name="Santamaria R.I."/>
            <person name="Perez-Carrascal O.M."/>
            <person name="Juarez S."/>
            <person name="Lozano L."/>
            <person name="Martinez-Flores I."/>
            <person name="Martinez-Romero E."/>
            <person name="Cevallos M."/>
            <person name="Romero D."/>
            <person name="Davila G."/>
            <person name="Gonzalez V."/>
        </authorList>
    </citation>
    <scope>NUCLEOTIDE SEQUENCE [LARGE SCALE GENOMIC DNA]</scope>
    <source>
        <strain evidence="1 2">8C-3</strain>
        <plasmid evidence="2">Plasmid prsp8c3a</plasmid>
    </source>
</reference>
<evidence type="ECO:0000313" key="1">
    <source>
        <dbReference type="EMBL" id="APO77114.1"/>
    </source>
</evidence>
<proteinExistence type="predicted"/>
<evidence type="ECO:0000313" key="2">
    <source>
        <dbReference type="Proteomes" id="UP000185109"/>
    </source>
</evidence>
<gene>
    <name evidence="1" type="ORF">AM571_PA00229</name>
</gene>